<dbReference type="PANTHER" id="PTHR34366">
    <property type="entry name" value="OS07G0289901 PROTEIN-RELATED"/>
    <property type="match status" value="1"/>
</dbReference>
<feature type="transmembrane region" description="Helical" evidence="1">
    <location>
        <begin position="192"/>
        <end position="211"/>
    </location>
</feature>
<feature type="domain" description="DUF7731" evidence="2">
    <location>
        <begin position="82"/>
        <end position="181"/>
    </location>
</feature>
<keyword evidence="1" id="KW-0472">Membrane</keyword>
<dbReference type="InterPro" id="IPR056633">
    <property type="entry name" value="DUF7731"/>
</dbReference>
<comment type="caution">
    <text evidence="3">The sequence shown here is derived from an EMBL/GenBank/DDBJ whole genome shotgun (WGS) entry which is preliminary data.</text>
</comment>
<reference evidence="3" key="1">
    <citation type="journal article" date="2023" name="Plant Biotechnol. J.">
        <title>Chromosome-level wild Hevea brasiliensis genome provides new tools for genomic-assisted breeding and valuable loci to elevate rubber yield.</title>
        <authorList>
            <person name="Cheng H."/>
            <person name="Song X."/>
            <person name="Hu Y."/>
            <person name="Wu T."/>
            <person name="Yang Q."/>
            <person name="An Z."/>
            <person name="Feng S."/>
            <person name="Deng Z."/>
            <person name="Wu W."/>
            <person name="Zeng X."/>
            <person name="Tu M."/>
            <person name="Wang X."/>
            <person name="Huang H."/>
        </authorList>
    </citation>
    <scope>NUCLEOTIDE SEQUENCE</scope>
    <source>
        <strain evidence="3">MT/VB/25A 57/8</strain>
    </source>
</reference>
<protein>
    <recommendedName>
        <fullName evidence="2">DUF7731 domain-containing protein</fullName>
    </recommendedName>
</protein>
<gene>
    <name evidence="3" type="ORF">P3X46_005890</name>
</gene>
<evidence type="ECO:0000313" key="3">
    <source>
        <dbReference type="EMBL" id="KAJ9181842.1"/>
    </source>
</evidence>
<keyword evidence="1" id="KW-0812">Transmembrane</keyword>
<dbReference type="PANTHER" id="PTHR34366:SF2">
    <property type="entry name" value="OS07G0289901 PROTEIN"/>
    <property type="match status" value="1"/>
</dbReference>
<keyword evidence="4" id="KW-1185">Reference proteome</keyword>
<evidence type="ECO:0000256" key="1">
    <source>
        <dbReference type="SAM" id="Phobius"/>
    </source>
</evidence>
<name>A0ABQ9MQY3_HEVBR</name>
<dbReference type="EMBL" id="JARPOI010000004">
    <property type="protein sequence ID" value="KAJ9181842.1"/>
    <property type="molecule type" value="Genomic_DNA"/>
</dbReference>
<dbReference type="Pfam" id="PF24865">
    <property type="entry name" value="DUF7731"/>
    <property type="match status" value="1"/>
</dbReference>
<accession>A0ABQ9MQY3</accession>
<proteinExistence type="predicted"/>
<keyword evidence="1" id="KW-1133">Transmembrane helix</keyword>
<organism evidence="3 4">
    <name type="scientific">Hevea brasiliensis</name>
    <name type="common">Para rubber tree</name>
    <name type="synonym">Siphonia brasiliensis</name>
    <dbReference type="NCBI Taxonomy" id="3981"/>
    <lineage>
        <taxon>Eukaryota</taxon>
        <taxon>Viridiplantae</taxon>
        <taxon>Streptophyta</taxon>
        <taxon>Embryophyta</taxon>
        <taxon>Tracheophyta</taxon>
        <taxon>Spermatophyta</taxon>
        <taxon>Magnoliopsida</taxon>
        <taxon>eudicotyledons</taxon>
        <taxon>Gunneridae</taxon>
        <taxon>Pentapetalae</taxon>
        <taxon>rosids</taxon>
        <taxon>fabids</taxon>
        <taxon>Malpighiales</taxon>
        <taxon>Euphorbiaceae</taxon>
        <taxon>Crotonoideae</taxon>
        <taxon>Micrandreae</taxon>
        <taxon>Hevea</taxon>
    </lineage>
</organism>
<sequence length="212" mass="23028">MAFSVSIRYRQLVLAAVLVCVSIICCNIGKAYDEEVPQTGTGLAGYDPFTGAGVVGDEPQTGTGVVGDVPETGAGVVEDDPAGIVAKALLCFNEKHIYSSCEEAYRLTENGYINVPHEYVEQYCHGPCLSETHLVLNCIEEVMKHFIFYNKATIHDIRDTIKAGCSYGPERGDFNVAGHIQAEENRADKTQIQILFGVGLAIVGHALLFHYL</sequence>
<evidence type="ECO:0000259" key="2">
    <source>
        <dbReference type="Pfam" id="PF24865"/>
    </source>
</evidence>
<dbReference type="Proteomes" id="UP001174677">
    <property type="component" value="Chromosome 4"/>
</dbReference>
<evidence type="ECO:0000313" key="4">
    <source>
        <dbReference type="Proteomes" id="UP001174677"/>
    </source>
</evidence>